<keyword evidence="4" id="KW-0804">Transcription</keyword>
<dbReference type="InterPro" id="IPR005119">
    <property type="entry name" value="LysR_subst-bd"/>
</dbReference>
<proteinExistence type="inferred from homology"/>
<accession>A0A5E6QEP0</accession>
<dbReference type="InterPro" id="IPR000847">
    <property type="entry name" value="LysR_HTH_N"/>
</dbReference>
<organism evidence="6 7">
    <name type="scientific">Pseudomonas fluorescens</name>
    <dbReference type="NCBI Taxonomy" id="294"/>
    <lineage>
        <taxon>Bacteria</taxon>
        <taxon>Pseudomonadati</taxon>
        <taxon>Pseudomonadota</taxon>
        <taxon>Gammaproteobacteria</taxon>
        <taxon>Pseudomonadales</taxon>
        <taxon>Pseudomonadaceae</taxon>
        <taxon>Pseudomonas</taxon>
    </lineage>
</organism>
<dbReference type="Proteomes" id="UP000326241">
    <property type="component" value="Unassembled WGS sequence"/>
</dbReference>
<dbReference type="FunFam" id="1.10.10.10:FF:000001">
    <property type="entry name" value="LysR family transcriptional regulator"/>
    <property type="match status" value="1"/>
</dbReference>
<evidence type="ECO:0000259" key="5">
    <source>
        <dbReference type="PROSITE" id="PS50931"/>
    </source>
</evidence>
<sequence>MRCYVYALEQDFWNSSLQRPFNAPAIKIYPACYCPPICPSRMDWICLSIFNLKRKAPSHRRQTIHQIRLCAAVSAHRCSLAKEPLLELRHLRGFIALAEELHFARAAERLHIEQSPLSRTIKELELEFGAQLFDRSSRGTRLTWPGEVLVNDVRRIFQAVEQARSNVQAAVAGYRGTVRVALSDGVLPQRLSAILARCREQEPEVEIRLYEVSLSQQLRGLREDCFDVGFARSCAVGRGLIATPVWRTPLTVAMPARHPLLALKHVPMLEVLRYPLVLFDPKTHTGLSEQIEQLLRDTQVNVSVVERVSSPEVMLSLVAAGYGIGLACEAQMALCQSQEIITRPLAGEPPLLTSYLLHGEAILSEHLQRFVNRVTECDIASDGLKRGAA</sequence>
<dbReference type="GO" id="GO:0003700">
    <property type="term" value="F:DNA-binding transcription factor activity"/>
    <property type="evidence" value="ECO:0007669"/>
    <property type="project" value="InterPro"/>
</dbReference>
<dbReference type="PROSITE" id="PS50931">
    <property type="entry name" value="HTH_LYSR"/>
    <property type="match status" value="1"/>
</dbReference>
<dbReference type="Pfam" id="PF00126">
    <property type="entry name" value="HTH_1"/>
    <property type="match status" value="1"/>
</dbReference>
<reference evidence="6 7" key="1">
    <citation type="submission" date="2019-09" db="EMBL/GenBank/DDBJ databases">
        <authorList>
            <person name="Chandra G."/>
            <person name="Truman W A."/>
        </authorList>
    </citation>
    <scope>NUCLEOTIDE SEQUENCE [LARGE SCALE GENOMIC DNA]</scope>
    <source>
        <strain evidence="6">PS624</strain>
    </source>
</reference>
<protein>
    <submittedName>
        <fullName evidence="6">HTH-type transcriptional regulator HdfR</fullName>
    </submittedName>
</protein>
<dbReference type="InterPro" id="IPR036390">
    <property type="entry name" value="WH_DNA-bd_sf"/>
</dbReference>
<evidence type="ECO:0000313" key="6">
    <source>
        <dbReference type="EMBL" id="VVM54173.1"/>
    </source>
</evidence>
<dbReference type="GO" id="GO:0032993">
    <property type="term" value="C:protein-DNA complex"/>
    <property type="evidence" value="ECO:0007669"/>
    <property type="project" value="TreeGrafter"/>
</dbReference>
<dbReference type="Pfam" id="PF03466">
    <property type="entry name" value="LysR_substrate"/>
    <property type="match status" value="1"/>
</dbReference>
<feature type="domain" description="HTH lysR-type" evidence="5">
    <location>
        <begin position="86"/>
        <end position="143"/>
    </location>
</feature>
<evidence type="ECO:0000313" key="7">
    <source>
        <dbReference type="Proteomes" id="UP000326241"/>
    </source>
</evidence>
<keyword evidence="3" id="KW-0238">DNA-binding</keyword>
<dbReference type="EMBL" id="CABVGZ010000006">
    <property type="protein sequence ID" value="VVM54173.1"/>
    <property type="molecule type" value="Genomic_DNA"/>
</dbReference>
<gene>
    <name evidence="6" type="primary">hdfR_2</name>
    <name evidence="6" type="ORF">PS624_00943</name>
</gene>
<dbReference type="SUPFAM" id="SSF53850">
    <property type="entry name" value="Periplasmic binding protein-like II"/>
    <property type="match status" value="1"/>
</dbReference>
<evidence type="ECO:0000256" key="1">
    <source>
        <dbReference type="ARBA" id="ARBA00009437"/>
    </source>
</evidence>
<dbReference type="PANTHER" id="PTHR30346:SF0">
    <property type="entry name" value="HCA OPERON TRANSCRIPTIONAL ACTIVATOR HCAR"/>
    <property type="match status" value="1"/>
</dbReference>
<comment type="similarity">
    <text evidence="1">Belongs to the LysR transcriptional regulatory family.</text>
</comment>
<dbReference type="GO" id="GO:0003677">
    <property type="term" value="F:DNA binding"/>
    <property type="evidence" value="ECO:0007669"/>
    <property type="project" value="UniProtKB-KW"/>
</dbReference>
<dbReference type="CDD" id="cd08414">
    <property type="entry name" value="PBP2_LTTR_aromatics_like"/>
    <property type="match status" value="1"/>
</dbReference>
<evidence type="ECO:0000256" key="4">
    <source>
        <dbReference type="ARBA" id="ARBA00023163"/>
    </source>
</evidence>
<dbReference type="SUPFAM" id="SSF46785">
    <property type="entry name" value="Winged helix' DNA-binding domain"/>
    <property type="match status" value="1"/>
</dbReference>
<evidence type="ECO:0000256" key="2">
    <source>
        <dbReference type="ARBA" id="ARBA00023015"/>
    </source>
</evidence>
<name>A0A5E6QEP0_PSEFL</name>
<keyword evidence="2" id="KW-0805">Transcription regulation</keyword>
<dbReference type="Gene3D" id="3.40.190.10">
    <property type="entry name" value="Periplasmic binding protein-like II"/>
    <property type="match status" value="2"/>
</dbReference>
<dbReference type="InterPro" id="IPR036388">
    <property type="entry name" value="WH-like_DNA-bd_sf"/>
</dbReference>
<dbReference type="PANTHER" id="PTHR30346">
    <property type="entry name" value="TRANSCRIPTIONAL DUAL REGULATOR HCAR-RELATED"/>
    <property type="match status" value="1"/>
</dbReference>
<dbReference type="AlphaFoldDB" id="A0A5E6QEP0"/>
<dbReference type="Gene3D" id="1.10.10.10">
    <property type="entry name" value="Winged helix-like DNA-binding domain superfamily/Winged helix DNA-binding domain"/>
    <property type="match status" value="1"/>
</dbReference>
<dbReference type="PRINTS" id="PR00039">
    <property type="entry name" value="HTHLYSR"/>
</dbReference>
<evidence type="ECO:0000256" key="3">
    <source>
        <dbReference type="ARBA" id="ARBA00023125"/>
    </source>
</evidence>